<evidence type="ECO:0000313" key="2">
    <source>
        <dbReference type="Proteomes" id="UP001595755"/>
    </source>
</evidence>
<dbReference type="RefSeq" id="WP_204601370.1">
    <property type="nucleotide sequence ID" value="NZ_JBHSED010000040.1"/>
</dbReference>
<keyword evidence="2" id="KW-1185">Reference proteome</keyword>
<accession>A0ABV8SER8</accession>
<protein>
    <submittedName>
        <fullName evidence="1">HK97 gp10 family phage protein</fullName>
    </submittedName>
</protein>
<organism evidence="1 2">
    <name type="scientific">Cohnella boryungensis</name>
    <dbReference type="NCBI Taxonomy" id="768479"/>
    <lineage>
        <taxon>Bacteria</taxon>
        <taxon>Bacillati</taxon>
        <taxon>Bacillota</taxon>
        <taxon>Bacilli</taxon>
        <taxon>Bacillales</taxon>
        <taxon>Paenibacillaceae</taxon>
        <taxon>Cohnella</taxon>
    </lineage>
</organism>
<reference evidence="2" key="1">
    <citation type="journal article" date="2019" name="Int. J. Syst. Evol. Microbiol.">
        <title>The Global Catalogue of Microorganisms (GCM) 10K type strain sequencing project: providing services to taxonomists for standard genome sequencing and annotation.</title>
        <authorList>
            <consortium name="The Broad Institute Genomics Platform"/>
            <consortium name="The Broad Institute Genome Sequencing Center for Infectious Disease"/>
            <person name="Wu L."/>
            <person name="Ma J."/>
        </authorList>
    </citation>
    <scope>NUCLEOTIDE SEQUENCE [LARGE SCALE GENOMIC DNA]</scope>
    <source>
        <strain evidence="2">CGMCC 4.1641</strain>
    </source>
</reference>
<dbReference type="InterPro" id="IPR010064">
    <property type="entry name" value="HK97-gp10_tail"/>
</dbReference>
<dbReference type="Pfam" id="PF04883">
    <property type="entry name" value="HK97-gp10_like"/>
    <property type="match status" value="1"/>
</dbReference>
<comment type="caution">
    <text evidence="1">The sequence shown here is derived from an EMBL/GenBank/DDBJ whole genome shotgun (WGS) entry which is preliminary data.</text>
</comment>
<dbReference type="EMBL" id="JBHSED010000040">
    <property type="protein sequence ID" value="MFC4305796.1"/>
    <property type="molecule type" value="Genomic_DNA"/>
</dbReference>
<sequence length="163" mass="19184">MANLGSFDFSEMVKFRDKLVDMQRHFPEFMRKCLFRLASELMEEVVPRTPSSNGDLRRGWTLGELRPAGDGYEIEVYNTEEYSFYIENGFAAHWVPGKWVGNTFYYIPNYSPPKGEPAGMYVGPRNGWVEGKFMLLISSELLKRRIPAIMEREMQRFIERFMR</sequence>
<evidence type="ECO:0000313" key="1">
    <source>
        <dbReference type="EMBL" id="MFC4305796.1"/>
    </source>
</evidence>
<dbReference type="Proteomes" id="UP001595755">
    <property type="component" value="Unassembled WGS sequence"/>
</dbReference>
<proteinExistence type="predicted"/>
<name>A0ABV8SER8_9BACL</name>
<gene>
    <name evidence="1" type="ORF">ACFO1S_20405</name>
</gene>